<keyword evidence="4 5" id="KW-0472">Membrane</keyword>
<feature type="transmembrane region" description="Helical" evidence="5">
    <location>
        <begin position="76"/>
        <end position="94"/>
    </location>
</feature>
<dbReference type="PANTHER" id="PTHR23291">
    <property type="entry name" value="BAX INHIBITOR-RELATED"/>
    <property type="match status" value="1"/>
</dbReference>
<keyword evidence="2 5" id="KW-0812">Transmembrane</keyword>
<dbReference type="Pfam" id="PF01027">
    <property type="entry name" value="Bax1-I"/>
    <property type="match status" value="1"/>
</dbReference>
<evidence type="ECO:0000256" key="4">
    <source>
        <dbReference type="ARBA" id="ARBA00023136"/>
    </source>
</evidence>
<evidence type="ECO:0000313" key="6">
    <source>
        <dbReference type="EMBL" id="QHT21111.1"/>
    </source>
</evidence>
<dbReference type="GO" id="GO:0016020">
    <property type="term" value="C:membrane"/>
    <property type="evidence" value="ECO:0007669"/>
    <property type="project" value="UniProtKB-SubCell"/>
</dbReference>
<feature type="transmembrane region" description="Helical" evidence="5">
    <location>
        <begin position="130"/>
        <end position="151"/>
    </location>
</feature>
<evidence type="ECO:0000256" key="5">
    <source>
        <dbReference type="SAM" id="Phobius"/>
    </source>
</evidence>
<dbReference type="InterPro" id="IPR006214">
    <property type="entry name" value="Bax_inhibitor_1-related"/>
</dbReference>
<evidence type="ECO:0000256" key="1">
    <source>
        <dbReference type="ARBA" id="ARBA00004141"/>
    </source>
</evidence>
<protein>
    <submittedName>
        <fullName evidence="6">Uncharacterized protein</fullName>
    </submittedName>
</protein>
<keyword evidence="3 5" id="KW-1133">Transmembrane helix</keyword>
<evidence type="ECO:0000256" key="2">
    <source>
        <dbReference type="ARBA" id="ARBA00022692"/>
    </source>
</evidence>
<evidence type="ECO:0000256" key="3">
    <source>
        <dbReference type="ARBA" id="ARBA00022989"/>
    </source>
</evidence>
<dbReference type="PANTHER" id="PTHR23291:SF50">
    <property type="entry name" value="PROTEIN LIFEGUARD 4"/>
    <property type="match status" value="1"/>
</dbReference>
<dbReference type="AlphaFoldDB" id="A0A6C0DXK7"/>
<sequence length="244" mass="28253">MAFNKSKLQKNRNIKQKTDLSHLFKLLYEKQVFFSLILVTLVIQLYITYYISENFDIEKNKNMITNNHPFNIDTNYIIAIAALFVLLFILALVTMPPWLKFIVFSLFSSVFGVILAYRKSDYDPNTIKTAFIGTIGIFVSMFAFGVGLIISNIQLSAVFGLRLLYALMFLIMMIIVQTFIIQSSLLYKIIVVSLLMLFSVYIVYDTNQILQRDYSGDFITASLDYYLEIINIFSNLLRLSEFDD</sequence>
<organism evidence="6">
    <name type="scientific">viral metagenome</name>
    <dbReference type="NCBI Taxonomy" id="1070528"/>
    <lineage>
        <taxon>unclassified sequences</taxon>
        <taxon>metagenomes</taxon>
        <taxon>organismal metagenomes</taxon>
    </lineage>
</organism>
<comment type="subcellular location">
    <subcellularLocation>
        <location evidence="1">Membrane</location>
        <topology evidence="1">Multi-pass membrane protein</topology>
    </subcellularLocation>
</comment>
<feature type="transmembrane region" description="Helical" evidence="5">
    <location>
        <begin position="163"/>
        <end position="180"/>
    </location>
</feature>
<feature type="transmembrane region" description="Helical" evidence="5">
    <location>
        <begin position="32"/>
        <end position="51"/>
    </location>
</feature>
<dbReference type="EMBL" id="MN739685">
    <property type="protein sequence ID" value="QHT21111.1"/>
    <property type="molecule type" value="Genomic_DNA"/>
</dbReference>
<feature type="transmembrane region" description="Helical" evidence="5">
    <location>
        <begin position="186"/>
        <end position="204"/>
    </location>
</feature>
<reference evidence="6" key="1">
    <citation type="journal article" date="2020" name="Nature">
        <title>Giant virus diversity and host interactions through global metagenomics.</title>
        <authorList>
            <person name="Schulz F."/>
            <person name="Roux S."/>
            <person name="Paez-Espino D."/>
            <person name="Jungbluth S."/>
            <person name="Walsh D.A."/>
            <person name="Denef V.J."/>
            <person name="McMahon K.D."/>
            <person name="Konstantinidis K.T."/>
            <person name="Eloe-Fadrosh E.A."/>
            <person name="Kyrpides N.C."/>
            <person name="Woyke T."/>
        </authorList>
    </citation>
    <scope>NUCLEOTIDE SEQUENCE</scope>
    <source>
        <strain evidence="6">GVMAG-M-3300023174-75</strain>
    </source>
</reference>
<feature type="transmembrane region" description="Helical" evidence="5">
    <location>
        <begin position="101"/>
        <end position="118"/>
    </location>
</feature>
<proteinExistence type="predicted"/>
<name>A0A6C0DXK7_9ZZZZ</name>
<accession>A0A6C0DXK7</accession>